<dbReference type="Gene3D" id="3.40.50.720">
    <property type="entry name" value="NAD(P)-binding Rossmann-like Domain"/>
    <property type="match status" value="1"/>
</dbReference>
<protein>
    <submittedName>
        <fullName evidence="5">Unannotated protein</fullName>
    </submittedName>
</protein>
<name>A0A6J7KCL4_9ZZZZ</name>
<dbReference type="PIRSF" id="PIRSF000188">
    <property type="entry name" value="Phe_leu_dh"/>
    <property type="match status" value="1"/>
</dbReference>
<evidence type="ECO:0000256" key="2">
    <source>
        <dbReference type="ARBA" id="ARBA00023002"/>
    </source>
</evidence>
<dbReference type="SMART" id="SM00839">
    <property type="entry name" value="ELFV_dehydrog"/>
    <property type="match status" value="1"/>
</dbReference>
<sequence length="360" mass="37197">MGPAVVDIRESPWSGFEGHEQVVTAQDAASGLRVVIAIHSTALGPALGGTRISAYGGNAFPGWAAQQDALRLSRAMTYKNALAGLDHGGGKAVILGDPQAKSIDLLHAYGRVVESLAGRYVTAGDLGMTVADMDVIGEACRWTTGRSPERGGVGDSGILTAVGVWQGMRASADHLWGSPDLAGRHIGVVGAGKVGGRLIGHLAEEGAKVTVVEPSKEARDLLLATCPGVQVAGSLDELISGDIDILSPNATGAMITSDLVARLRVRLICGGANNQLAAPEVADELAAAGILFAPDFMVNCGGVIQVAEELAGCDLIRARERVDRVYGTTERVLRRAVAEGMTPLRAAEAEAEDRIRAATG</sequence>
<dbReference type="PRINTS" id="PR00082">
    <property type="entry name" value="GLFDHDRGNASE"/>
</dbReference>
<gene>
    <name evidence="5" type="ORF">UFOPK3772_01693</name>
</gene>
<dbReference type="SUPFAM" id="SSF51735">
    <property type="entry name" value="NAD(P)-binding Rossmann-fold domains"/>
    <property type="match status" value="1"/>
</dbReference>
<dbReference type="AlphaFoldDB" id="A0A6J7KCL4"/>
<dbReference type="GO" id="GO:0016639">
    <property type="term" value="F:oxidoreductase activity, acting on the CH-NH2 group of donors, NAD or NADP as acceptor"/>
    <property type="evidence" value="ECO:0007669"/>
    <property type="project" value="InterPro"/>
</dbReference>
<dbReference type="PANTHER" id="PTHR42722">
    <property type="entry name" value="LEUCINE DEHYDROGENASE"/>
    <property type="match status" value="1"/>
</dbReference>
<dbReference type="SUPFAM" id="SSF53223">
    <property type="entry name" value="Aminoacid dehydrogenase-like, N-terminal domain"/>
    <property type="match status" value="1"/>
</dbReference>
<comment type="similarity">
    <text evidence="1">Belongs to the Glu/Leu/Phe/Val dehydrogenases family.</text>
</comment>
<dbReference type="InterPro" id="IPR006097">
    <property type="entry name" value="Glu/Leu/Phe/Val/Trp_DH_dimer"/>
</dbReference>
<organism evidence="5">
    <name type="scientific">freshwater metagenome</name>
    <dbReference type="NCBI Taxonomy" id="449393"/>
    <lineage>
        <taxon>unclassified sequences</taxon>
        <taxon>metagenomes</taxon>
        <taxon>ecological metagenomes</taxon>
    </lineage>
</organism>
<dbReference type="PROSITE" id="PS00074">
    <property type="entry name" value="GLFV_DEHYDROGENASE"/>
    <property type="match status" value="1"/>
</dbReference>
<dbReference type="InterPro" id="IPR006096">
    <property type="entry name" value="Glu/Leu/Phe/Val/Trp_DH_C"/>
</dbReference>
<proteinExistence type="inferred from homology"/>
<dbReference type="Gene3D" id="3.40.50.10860">
    <property type="entry name" value="Leucine Dehydrogenase, chain A, domain 1"/>
    <property type="match status" value="1"/>
</dbReference>
<keyword evidence="3" id="KW-0520">NAD</keyword>
<dbReference type="PANTHER" id="PTHR42722:SF1">
    <property type="entry name" value="VALINE DEHYDROGENASE"/>
    <property type="match status" value="1"/>
</dbReference>
<reference evidence="5" key="1">
    <citation type="submission" date="2020-05" db="EMBL/GenBank/DDBJ databases">
        <authorList>
            <person name="Chiriac C."/>
            <person name="Salcher M."/>
            <person name="Ghai R."/>
            <person name="Kavagutti S V."/>
        </authorList>
    </citation>
    <scope>NUCLEOTIDE SEQUENCE</scope>
</reference>
<evidence type="ECO:0000256" key="3">
    <source>
        <dbReference type="ARBA" id="ARBA00023027"/>
    </source>
</evidence>
<dbReference type="EMBL" id="CAFBNE010000051">
    <property type="protein sequence ID" value="CAB4953305.1"/>
    <property type="molecule type" value="Genomic_DNA"/>
</dbReference>
<feature type="domain" description="Glutamate/phenylalanine/leucine/valine/L-tryptophan dehydrogenase C-terminal" evidence="4">
    <location>
        <begin position="157"/>
        <end position="360"/>
    </location>
</feature>
<dbReference type="InterPro" id="IPR033524">
    <property type="entry name" value="Glu/Leu/Phe/Val_DH_AS"/>
</dbReference>
<dbReference type="Pfam" id="PF00208">
    <property type="entry name" value="ELFV_dehydrog"/>
    <property type="match status" value="1"/>
</dbReference>
<dbReference type="InterPro" id="IPR016211">
    <property type="entry name" value="Glu/Phe/Leu/Val/Trp_DH_bac/arc"/>
</dbReference>
<dbReference type="InterPro" id="IPR046346">
    <property type="entry name" value="Aminoacid_DH-like_N_sf"/>
</dbReference>
<evidence type="ECO:0000259" key="4">
    <source>
        <dbReference type="SMART" id="SM00839"/>
    </source>
</evidence>
<evidence type="ECO:0000313" key="5">
    <source>
        <dbReference type="EMBL" id="CAB4953305.1"/>
    </source>
</evidence>
<dbReference type="InterPro" id="IPR036291">
    <property type="entry name" value="NAD(P)-bd_dom_sf"/>
</dbReference>
<dbReference type="Pfam" id="PF13241">
    <property type="entry name" value="NAD_binding_7"/>
    <property type="match status" value="1"/>
</dbReference>
<dbReference type="InterPro" id="IPR006095">
    <property type="entry name" value="Glu/Leu/Phe/Val/Trp_DH"/>
</dbReference>
<dbReference type="Pfam" id="PF02812">
    <property type="entry name" value="ELFV_dehydrog_N"/>
    <property type="match status" value="1"/>
</dbReference>
<accession>A0A6J7KCL4</accession>
<evidence type="ECO:0000256" key="1">
    <source>
        <dbReference type="ARBA" id="ARBA00006382"/>
    </source>
</evidence>
<keyword evidence="2" id="KW-0560">Oxidoreductase</keyword>
<dbReference type="GO" id="GO:0006520">
    <property type="term" value="P:amino acid metabolic process"/>
    <property type="evidence" value="ECO:0007669"/>
    <property type="project" value="InterPro"/>
</dbReference>